<dbReference type="Pfam" id="PF03965">
    <property type="entry name" value="Penicillinase_R"/>
    <property type="match status" value="1"/>
</dbReference>
<dbReference type="InterPro" id="IPR005650">
    <property type="entry name" value="BlaI_family"/>
</dbReference>
<evidence type="ECO:0000256" key="2">
    <source>
        <dbReference type="ARBA" id="ARBA00023015"/>
    </source>
</evidence>
<evidence type="ECO:0000256" key="1">
    <source>
        <dbReference type="ARBA" id="ARBA00011046"/>
    </source>
</evidence>
<keyword evidence="3" id="KW-0238">DNA-binding</keyword>
<keyword evidence="2" id="KW-0805">Transcription regulation</keyword>
<dbReference type="EMBL" id="QNTT01000014">
    <property type="protein sequence ID" value="RBA37314.1"/>
    <property type="molecule type" value="Genomic_DNA"/>
</dbReference>
<dbReference type="GO" id="GO:0045892">
    <property type="term" value="P:negative regulation of DNA-templated transcription"/>
    <property type="evidence" value="ECO:0007669"/>
    <property type="project" value="InterPro"/>
</dbReference>
<keyword evidence="4" id="KW-0804">Transcription</keyword>
<comment type="caution">
    <text evidence="5">The sequence shown here is derived from an EMBL/GenBank/DDBJ whole genome shotgun (WGS) entry which is preliminary data.</text>
</comment>
<organism evidence="5 6">
    <name type="scientific">Dietzia maris</name>
    <dbReference type="NCBI Taxonomy" id="37915"/>
    <lineage>
        <taxon>Bacteria</taxon>
        <taxon>Bacillati</taxon>
        <taxon>Actinomycetota</taxon>
        <taxon>Actinomycetes</taxon>
        <taxon>Mycobacteriales</taxon>
        <taxon>Dietziaceae</taxon>
        <taxon>Dietzia</taxon>
    </lineage>
</organism>
<comment type="similarity">
    <text evidence="1">Belongs to the BlaI transcriptional regulatory family.</text>
</comment>
<protein>
    <submittedName>
        <fullName evidence="5">MarR family transcriptional regulator</fullName>
    </submittedName>
</protein>
<dbReference type="Gene3D" id="6.10.140.850">
    <property type="match status" value="1"/>
</dbReference>
<evidence type="ECO:0000313" key="5">
    <source>
        <dbReference type="EMBL" id="RBA37314.1"/>
    </source>
</evidence>
<reference evidence="5 6" key="1">
    <citation type="submission" date="2018-06" db="EMBL/GenBank/DDBJ databases">
        <title>Whole genome sequencing of four bacterial strains from South Shetland trench revealing bio-synthetic gene clusters.</title>
        <authorList>
            <person name="Abdel-Mageed W.M."/>
            <person name="Lehri B."/>
            <person name="Jarmusch S.A."/>
            <person name="Miranda K."/>
            <person name="Goodfellow M."/>
            <person name="Jaspars M."/>
            <person name="Karlyshev A.V."/>
        </authorList>
    </citation>
    <scope>NUCLEOTIDE SEQUENCE [LARGE SCALE GENOMIC DNA]</scope>
    <source>
        <strain evidence="5 6">SST1</strain>
    </source>
</reference>
<dbReference type="InterPro" id="IPR036390">
    <property type="entry name" value="WH_DNA-bd_sf"/>
</dbReference>
<dbReference type="AlphaFoldDB" id="A0A365PB54"/>
<dbReference type="InterPro" id="IPR036388">
    <property type="entry name" value="WH-like_DNA-bd_sf"/>
</dbReference>
<evidence type="ECO:0000313" key="6">
    <source>
        <dbReference type="Proteomes" id="UP000252187"/>
    </source>
</evidence>
<dbReference type="SUPFAM" id="SSF46785">
    <property type="entry name" value="Winged helix' DNA-binding domain"/>
    <property type="match status" value="1"/>
</dbReference>
<sequence>MSAAEAVGEPPRLGTLETQVMDLLWDEGTFTIRELIGRLPGDFAYTTIATVLTNLHRKNLVDSGKRGRSTVYEARCTREEHVASVMDHALGTSRDRAASILNFAERIPDTDLDLLRDYLRRRDEGIDL</sequence>
<gene>
    <name evidence="5" type="ORF">DQ226_07050</name>
</gene>
<proteinExistence type="inferred from homology"/>
<dbReference type="GO" id="GO:0003677">
    <property type="term" value="F:DNA binding"/>
    <property type="evidence" value="ECO:0007669"/>
    <property type="project" value="UniProtKB-KW"/>
</dbReference>
<accession>A0A365PB54</accession>
<evidence type="ECO:0000256" key="3">
    <source>
        <dbReference type="ARBA" id="ARBA00023125"/>
    </source>
</evidence>
<dbReference type="Proteomes" id="UP000252187">
    <property type="component" value="Unassembled WGS sequence"/>
</dbReference>
<name>A0A365PB54_9ACTN</name>
<dbReference type="Gene3D" id="1.10.10.10">
    <property type="entry name" value="Winged helix-like DNA-binding domain superfamily/Winged helix DNA-binding domain"/>
    <property type="match status" value="1"/>
</dbReference>
<evidence type="ECO:0000256" key="4">
    <source>
        <dbReference type="ARBA" id="ARBA00023163"/>
    </source>
</evidence>